<reference evidence="2 3" key="1">
    <citation type="journal article" date="2016" name="Nat. Commun.">
        <title>Extremotolerant tardigrade genome and improved radiotolerance of human cultured cells by tardigrade-unique protein.</title>
        <authorList>
            <person name="Hashimoto T."/>
            <person name="Horikawa D.D."/>
            <person name="Saito Y."/>
            <person name="Kuwahara H."/>
            <person name="Kozuka-Hata H."/>
            <person name="Shin-I T."/>
            <person name="Minakuchi Y."/>
            <person name="Ohishi K."/>
            <person name="Motoyama A."/>
            <person name="Aizu T."/>
            <person name="Enomoto A."/>
            <person name="Kondo K."/>
            <person name="Tanaka S."/>
            <person name="Hara Y."/>
            <person name="Koshikawa S."/>
            <person name="Sagara H."/>
            <person name="Miura T."/>
            <person name="Yokobori S."/>
            <person name="Miyagawa K."/>
            <person name="Suzuki Y."/>
            <person name="Kubo T."/>
            <person name="Oyama M."/>
            <person name="Kohara Y."/>
            <person name="Fujiyama A."/>
            <person name="Arakawa K."/>
            <person name="Katayama T."/>
            <person name="Toyoda A."/>
            <person name="Kunieda T."/>
        </authorList>
    </citation>
    <scope>NUCLEOTIDE SEQUENCE [LARGE SCALE GENOMIC DNA]</scope>
    <source>
        <strain evidence="2 3">YOKOZUNA-1</strain>
    </source>
</reference>
<gene>
    <name evidence="2" type="primary">RvY_12098-1</name>
    <name evidence="2" type="synonym">RvY_12098.1</name>
    <name evidence="2" type="ORF">RvY_12098</name>
</gene>
<keyword evidence="3" id="KW-1185">Reference proteome</keyword>
<protein>
    <submittedName>
        <fullName evidence="2">Uncharacterized protein</fullName>
    </submittedName>
</protein>
<dbReference type="AlphaFoldDB" id="A0A1D1VR00"/>
<feature type="region of interest" description="Disordered" evidence="1">
    <location>
        <begin position="33"/>
        <end position="164"/>
    </location>
</feature>
<dbReference type="Proteomes" id="UP000186922">
    <property type="component" value="Unassembled WGS sequence"/>
</dbReference>
<sequence length="164" mass="17638">MSFLCRSLFRTAVAQSGFTANSLRFLRFSAVSQAGTSGPTKQDPNPEPGAPRDPDAIIKKQQHSSTGSGRGNDTSNEPSSKRVSSSGKEGEKQMRSVKSDKIQSDDGSLEYKEKLSPGSTDKKKIADNKDSSNDDVPPEVKRKLHGETIDMIKKESGMSGGMLS</sequence>
<organism evidence="2 3">
    <name type="scientific">Ramazzottius varieornatus</name>
    <name type="common">Water bear</name>
    <name type="synonym">Tardigrade</name>
    <dbReference type="NCBI Taxonomy" id="947166"/>
    <lineage>
        <taxon>Eukaryota</taxon>
        <taxon>Metazoa</taxon>
        <taxon>Ecdysozoa</taxon>
        <taxon>Tardigrada</taxon>
        <taxon>Eutardigrada</taxon>
        <taxon>Parachela</taxon>
        <taxon>Hypsibioidea</taxon>
        <taxon>Ramazzottiidae</taxon>
        <taxon>Ramazzottius</taxon>
    </lineage>
</organism>
<accession>A0A1D1VR00</accession>
<comment type="caution">
    <text evidence="2">The sequence shown here is derived from an EMBL/GenBank/DDBJ whole genome shotgun (WGS) entry which is preliminary data.</text>
</comment>
<evidence type="ECO:0000313" key="2">
    <source>
        <dbReference type="EMBL" id="GAV01374.1"/>
    </source>
</evidence>
<feature type="compositionally biased region" description="Basic and acidic residues" evidence="1">
    <location>
        <begin position="88"/>
        <end position="156"/>
    </location>
</feature>
<feature type="compositionally biased region" description="Polar residues" evidence="1">
    <location>
        <begin position="63"/>
        <end position="87"/>
    </location>
</feature>
<feature type="compositionally biased region" description="Polar residues" evidence="1">
    <location>
        <begin position="33"/>
        <end position="43"/>
    </location>
</feature>
<proteinExistence type="predicted"/>
<dbReference type="EMBL" id="BDGG01000007">
    <property type="protein sequence ID" value="GAV01374.1"/>
    <property type="molecule type" value="Genomic_DNA"/>
</dbReference>
<evidence type="ECO:0000313" key="3">
    <source>
        <dbReference type="Proteomes" id="UP000186922"/>
    </source>
</evidence>
<name>A0A1D1VR00_RAMVA</name>
<dbReference type="OrthoDB" id="10568717at2759"/>
<evidence type="ECO:0000256" key="1">
    <source>
        <dbReference type="SAM" id="MobiDB-lite"/>
    </source>
</evidence>